<dbReference type="EMBL" id="JAPDFW010000124">
    <property type="protein sequence ID" value="KAJ5067921.1"/>
    <property type="molecule type" value="Genomic_DNA"/>
</dbReference>
<gene>
    <name evidence="1" type="ORF">M0811_12839</name>
</gene>
<dbReference type="AlphaFoldDB" id="A0A9Q0L8A6"/>
<evidence type="ECO:0000313" key="1">
    <source>
        <dbReference type="EMBL" id="KAJ5067921.1"/>
    </source>
</evidence>
<comment type="caution">
    <text evidence="1">The sequence shown here is derived from an EMBL/GenBank/DDBJ whole genome shotgun (WGS) entry which is preliminary data.</text>
</comment>
<evidence type="ECO:0000313" key="2">
    <source>
        <dbReference type="Proteomes" id="UP001149090"/>
    </source>
</evidence>
<protein>
    <submittedName>
        <fullName evidence="1">Uncharacterized protein</fullName>
    </submittedName>
</protein>
<sequence>MDIWPMDYLAECISIIIDLHLLDYNRIPDTDNYRLIYQFQMTITFGHDTGQLPNTTIGIYRISFPFG</sequence>
<accession>A0A9Q0L8A6</accession>
<dbReference type="Proteomes" id="UP001149090">
    <property type="component" value="Unassembled WGS sequence"/>
</dbReference>
<keyword evidence="2" id="KW-1185">Reference proteome</keyword>
<proteinExistence type="predicted"/>
<name>A0A9Q0L8A6_ANAIG</name>
<organism evidence="1 2">
    <name type="scientific">Anaeramoeba ignava</name>
    <name type="common">Anaerobic marine amoeba</name>
    <dbReference type="NCBI Taxonomy" id="1746090"/>
    <lineage>
        <taxon>Eukaryota</taxon>
        <taxon>Metamonada</taxon>
        <taxon>Anaeramoebidae</taxon>
        <taxon>Anaeramoeba</taxon>
    </lineage>
</organism>
<reference evidence="1" key="1">
    <citation type="submission" date="2022-10" db="EMBL/GenBank/DDBJ databases">
        <title>Novel sulphate-reducing endosymbionts in the free-living metamonad Anaeramoeba.</title>
        <authorList>
            <person name="Jerlstrom-Hultqvist J."/>
            <person name="Cepicka I."/>
            <person name="Gallot-Lavallee L."/>
            <person name="Salas-Leiva D."/>
            <person name="Curtis B.A."/>
            <person name="Zahonova K."/>
            <person name="Pipaliya S."/>
            <person name="Dacks J."/>
            <person name="Roger A.J."/>
        </authorList>
    </citation>
    <scope>NUCLEOTIDE SEQUENCE</scope>
    <source>
        <strain evidence="1">BMAN</strain>
    </source>
</reference>